<dbReference type="SMART" id="SM00411">
    <property type="entry name" value="BHL"/>
    <property type="match status" value="1"/>
</dbReference>
<evidence type="ECO:0000256" key="4">
    <source>
        <dbReference type="SAM" id="MobiDB-lite"/>
    </source>
</evidence>
<reference evidence="5" key="2">
    <citation type="submission" date="2020-09" db="EMBL/GenBank/DDBJ databases">
        <authorList>
            <person name="Sun Q."/>
            <person name="Ohkuma M."/>
        </authorList>
    </citation>
    <scope>NUCLEOTIDE SEQUENCE</scope>
    <source>
        <strain evidence="5">JCM 31311</strain>
    </source>
</reference>
<dbReference type="PANTHER" id="PTHR33175:SF3">
    <property type="entry name" value="DNA-BINDING PROTEIN HU-BETA"/>
    <property type="match status" value="1"/>
</dbReference>
<evidence type="ECO:0008006" key="7">
    <source>
        <dbReference type="Google" id="ProtNLM"/>
    </source>
</evidence>
<organism evidence="5 6">
    <name type="scientific">Deinococcus ruber</name>
    <dbReference type="NCBI Taxonomy" id="1848197"/>
    <lineage>
        <taxon>Bacteria</taxon>
        <taxon>Thermotogati</taxon>
        <taxon>Deinococcota</taxon>
        <taxon>Deinococci</taxon>
        <taxon>Deinococcales</taxon>
        <taxon>Deinococcaceae</taxon>
        <taxon>Deinococcus</taxon>
    </lineage>
</organism>
<keyword evidence="1" id="KW-0226">DNA condensation</keyword>
<dbReference type="PANTHER" id="PTHR33175">
    <property type="entry name" value="DNA-BINDING PROTEIN HU"/>
    <property type="match status" value="1"/>
</dbReference>
<dbReference type="GO" id="GO:0005829">
    <property type="term" value="C:cytosol"/>
    <property type="evidence" value="ECO:0007669"/>
    <property type="project" value="TreeGrafter"/>
</dbReference>
<evidence type="ECO:0000256" key="1">
    <source>
        <dbReference type="ARBA" id="ARBA00023067"/>
    </source>
</evidence>
<dbReference type="Proteomes" id="UP000603865">
    <property type="component" value="Unassembled WGS sequence"/>
</dbReference>
<dbReference type="EMBL" id="BMQL01000050">
    <property type="protein sequence ID" value="GGR30781.1"/>
    <property type="molecule type" value="Genomic_DNA"/>
</dbReference>
<reference evidence="5" key="1">
    <citation type="journal article" date="2014" name="Int. J. Syst. Evol. Microbiol.">
        <title>Complete genome sequence of Corynebacterium casei LMG S-19264T (=DSM 44701T), isolated from a smear-ripened cheese.</title>
        <authorList>
            <consortium name="US DOE Joint Genome Institute (JGI-PGF)"/>
            <person name="Walter F."/>
            <person name="Albersmeier A."/>
            <person name="Kalinowski J."/>
            <person name="Ruckert C."/>
        </authorList>
    </citation>
    <scope>NUCLEOTIDE SEQUENCE</scope>
    <source>
        <strain evidence="5">JCM 31311</strain>
    </source>
</reference>
<keyword evidence="6" id="KW-1185">Reference proteome</keyword>
<feature type="compositionally biased region" description="Low complexity" evidence="4">
    <location>
        <begin position="23"/>
        <end position="42"/>
    </location>
</feature>
<dbReference type="InterPro" id="IPR010992">
    <property type="entry name" value="IHF-like_DNA-bd_dom_sf"/>
</dbReference>
<dbReference type="InterPro" id="IPR000119">
    <property type="entry name" value="Hist_DNA-bd"/>
</dbReference>
<evidence type="ECO:0000313" key="5">
    <source>
        <dbReference type="EMBL" id="GGR30781.1"/>
    </source>
</evidence>
<dbReference type="CDD" id="cd13831">
    <property type="entry name" value="HU"/>
    <property type="match status" value="1"/>
</dbReference>
<feature type="region of interest" description="Disordered" evidence="4">
    <location>
        <begin position="17"/>
        <end position="45"/>
    </location>
</feature>
<dbReference type="Pfam" id="PF00216">
    <property type="entry name" value="Bac_DNA_binding"/>
    <property type="match status" value="1"/>
</dbReference>
<keyword evidence="2" id="KW-0238">DNA-binding</keyword>
<proteinExistence type="inferred from homology"/>
<comment type="caution">
    <text evidence="5">The sequence shown here is derived from an EMBL/GenBank/DDBJ whole genome shotgun (WGS) entry which is preliminary data.</text>
</comment>
<accession>A0A918CMQ5</accession>
<dbReference type="SUPFAM" id="SSF47729">
    <property type="entry name" value="IHF-like DNA-binding proteins"/>
    <property type="match status" value="1"/>
</dbReference>
<gene>
    <name evidence="5" type="ORF">GCM10008957_46930</name>
</gene>
<dbReference type="GO" id="GO:0030261">
    <property type="term" value="P:chromosome condensation"/>
    <property type="evidence" value="ECO:0007669"/>
    <property type="project" value="UniProtKB-KW"/>
</dbReference>
<dbReference type="GO" id="GO:0003677">
    <property type="term" value="F:DNA binding"/>
    <property type="evidence" value="ECO:0007669"/>
    <property type="project" value="UniProtKB-KW"/>
</dbReference>
<dbReference type="AlphaFoldDB" id="A0A918CMQ5"/>
<dbReference type="Gene3D" id="4.10.520.10">
    <property type="entry name" value="IHF-like DNA-binding proteins"/>
    <property type="match status" value="1"/>
</dbReference>
<dbReference type="GO" id="GO:0030527">
    <property type="term" value="F:structural constituent of chromatin"/>
    <property type="evidence" value="ECO:0007669"/>
    <property type="project" value="InterPro"/>
</dbReference>
<protein>
    <recommendedName>
        <fullName evidence="7">DNA-binding protein</fullName>
    </recommendedName>
</protein>
<name>A0A918CMQ5_9DEIO</name>
<comment type="similarity">
    <text evidence="3">Belongs to the bacterial histone-like protein family.</text>
</comment>
<evidence type="ECO:0000256" key="2">
    <source>
        <dbReference type="ARBA" id="ARBA00023125"/>
    </source>
</evidence>
<evidence type="ECO:0000313" key="6">
    <source>
        <dbReference type="Proteomes" id="UP000603865"/>
    </source>
</evidence>
<sequence length="135" mass="14025">MHTLIRRSVECGMIRHMTKKSTTKAPKTPAATPTPTAPVAAPESEKLSKTQLIELVAGRSNMTKKDAGLAVDAALDAIVEALKGGKSVGLPGLGTLDVRATAARTGVRPGTSEKIQIPAGKKVGFKVATDLKKTL</sequence>
<evidence type="ECO:0000256" key="3">
    <source>
        <dbReference type="RuleBase" id="RU003939"/>
    </source>
</evidence>